<evidence type="ECO:0000256" key="2">
    <source>
        <dbReference type="ARBA" id="ARBA00004613"/>
    </source>
</evidence>
<dbReference type="InterPro" id="IPR050314">
    <property type="entry name" value="Glycosyl_Hydrlase_18"/>
</dbReference>
<dbReference type="AlphaFoldDB" id="A0A1E3P7S2"/>
<dbReference type="SMART" id="SM00636">
    <property type="entry name" value="Glyco_18"/>
    <property type="match status" value="1"/>
</dbReference>
<dbReference type="CDD" id="cd06548">
    <property type="entry name" value="GH18_chitinase"/>
    <property type="match status" value="1"/>
</dbReference>
<keyword evidence="4" id="KW-0964">Secreted</keyword>
<evidence type="ECO:0000256" key="4">
    <source>
        <dbReference type="ARBA" id="ARBA00022525"/>
    </source>
</evidence>
<dbReference type="GO" id="GO:0035885">
    <property type="term" value="F:exochitinase activity"/>
    <property type="evidence" value="ECO:0007669"/>
    <property type="project" value="EnsemblFungi"/>
</dbReference>
<evidence type="ECO:0000256" key="3">
    <source>
        <dbReference type="ARBA" id="ARBA00012729"/>
    </source>
</evidence>
<dbReference type="InterPro" id="IPR011583">
    <property type="entry name" value="Chitinase_II/V-like_cat"/>
</dbReference>
<dbReference type="Gene3D" id="3.10.50.10">
    <property type="match status" value="1"/>
</dbReference>
<feature type="domain" description="GH18" evidence="12">
    <location>
        <begin position="31"/>
        <end position="392"/>
    </location>
</feature>
<dbReference type="GO" id="GO:0006032">
    <property type="term" value="P:chitin catabolic process"/>
    <property type="evidence" value="ECO:0007669"/>
    <property type="project" value="UniProtKB-KW"/>
</dbReference>
<evidence type="ECO:0000313" key="14">
    <source>
        <dbReference type="Proteomes" id="UP000094112"/>
    </source>
</evidence>
<comment type="catalytic activity">
    <reaction evidence="1">
        <text>Random endo-hydrolysis of N-acetyl-beta-D-glucosaminide (1-&gt;4)-beta-linkages in chitin and chitodextrins.</text>
        <dbReference type="EC" id="3.2.1.14"/>
    </reaction>
</comment>
<keyword evidence="8 10" id="KW-0326">Glycosidase</keyword>
<evidence type="ECO:0000256" key="7">
    <source>
        <dbReference type="ARBA" id="ARBA00023277"/>
    </source>
</evidence>
<dbReference type="SUPFAM" id="SSF54556">
    <property type="entry name" value="Chitinase insertion domain"/>
    <property type="match status" value="1"/>
</dbReference>
<keyword evidence="14" id="KW-1185">Reference proteome</keyword>
<dbReference type="PANTHER" id="PTHR11177:SF317">
    <property type="entry name" value="CHITINASE 12-RELATED"/>
    <property type="match status" value="1"/>
</dbReference>
<protein>
    <recommendedName>
        <fullName evidence="3">chitinase</fullName>
        <ecNumber evidence="3">3.2.1.14</ecNumber>
    </recommendedName>
</protein>
<sequence>MFFKKIKNAFQNEPQHPLILESGVNTHYNGFRTCVYYSDWSIYDRKHFPEDIPLELVTNIFYAFFNVDPNSGKVELSDQWADTDIEFKSPYTHKSIHGLLARFFEIKQHNRQIKISMSIGGWSNGDNFKKGTNSALKLQKFVESSLELMVQYGFDGIDLDWEYPETKKEAGLLLQIMKQLRLGLREIEDERGLERDSYLLTIASPAFEEKLENFQIQAMDKYLSFWNLMTYDFAGEWSEKTGYHCNLYKKHPDELCADDSVKYFLSKGIDPSKLTLGMANYGRSFTKTNGYGRPFNGVGTGSSDEAGIWNYNKLPLPGATEEYDHESVIAFSYDSRNQIFVSYDNIHSVFQKAKYVVDKRLGGGMWWESCGDRYNDEEKSLIHNFVHGLGGKDKLDSSNNTIEGYSSSEYLKQNFGDHL</sequence>
<keyword evidence="7" id="KW-0119">Carbohydrate metabolism</keyword>
<dbReference type="OrthoDB" id="76388at2759"/>
<evidence type="ECO:0000256" key="10">
    <source>
        <dbReference type="RuleBase" id="RU000489"/>
    </source>
</evidence>
<dbReference type="InterPro" id="IPR017853">
    <property type="entry name" value="GH"/>
</dbReference>
<dbReference type="GO" id="GO:0000272">
    <property type="term" value="P:polysaccharide catabolic process"/>
    <property type="evidence" value="ECO:0007669"/>
    <property type="project" value="UniProtKB-KW"/>
</dbReference>
<keyword evidence="9" id="KW-0624">Polysaccharide degradation</keyword>
<dbReference type="GO" id="GO:0008843">
    <property type="term" value="F:endochitinase activity"/>
    <property type="evidence" value="ECO:0007669"/>
    <property type="project" value="UniProtKB-EC"/>
</dbReference>
<dbReference type="InterPro" id="IPR029070">
    <property type="entry name" value="Chitinase_insertion_sf"/>
</dbReference>
<evidence type="ECO:0000256" key="1">
    <source>
        <dbReference type="ARBA" id="ARBA00000822"/>
    </source>
</evidence>
<organism evidence="13 14">
    <name type="scientific">Wickerhamomyces anomalus (strain ATCC 58044 / CBS 1984 / NCYC 433 / NRRL Y-366-8)</name>
    <name type="common">Yeast</name>
    <name type="synonym">Hansenula anomala</name>
    <dbReference type="NCBI Taxonomy" id="683960"/>
    <lineage>
        <taxon>Eukaryota</taxon>
        <taxon>Fungi</taxon>
        <taxon>Dikarya</taxon>
        <taxon>Ascomycota</taxon>
        <taxon>Saccharomycotina</taxon>
        <taxon>Saccharomycetes</taxon>
        <taxon>Phaffomycetales</taxon>
        <taxon>Wickerhamomycetaceae</taxon>
        <taxon>Wickerhamomyces</taxon>
    </lineage>
</organism>
<dbReference type="PANTHER" id="PTHR11177">
    <property type="entry name" value="CHITINASE"/>
    <property type="match status" value="1"/>
</dbReference>
<dbReference type="RefSeq" id="XP_019040567.1">
    <property type="nucleotide sequence ID" value="XM_019185557.1"/>
</dbReference>
<evidence type="ECO:0000256" key="11">
    <source>
        <dbReference type="RuleBase" id="RU004453"/>
    </source>
</evidence>
<evidence type="ECO:0000256" key="6">
    <source>
        <dbReference type="ARBA" id="ARBA00023024"/>
    </source>
</evidence>
<dbReference type="GO" id="GO:0030435">
    <property type="term" value="P:sporulation resulting in formation of a cellular spore"/>
    <property type="evidence" value="ECO:0007669"/>
    <property type="project" value="EnsemblFungi"/>
</dbReference>
<keyword evidence="6" id="KW-0146">Chitin degradation</keyword>
<dbReference type="EMBL" id="KV454209">
    <property type="protein sequence ID" value="ODQ61360.1"/>
    <property type="molecule type" value="Genomic_DNA"/>
</dbReference>
<dbReference type="Gene3D" id="3.20.20.80">
    <property type="entry name" value="Glycosidases"/>
    <property type="match status" value="1"/>
</dbReference>
<evidence type="ECO:0000313" key="13">
    <source>
        <dbReference type="EMBL" id="ODQ61360.1"/>
    </source>
</evidence>
<dbReference type="GeneID" id="30202803"/>
<dbReference type="PROSITE" id="PS51910">
    <property type="entry name" value="GH18_2"/>
    <property type="match status" value="1"/>
</dbReference>
<keyword evidence="5 10" id="KW-0378">Hydrolase</keyword>
<dbReference type="GO" id="GO:0005576">
    <property type="term" value="C:extracellular region"/>
    <property type="evidence" value="ECO:0007669"/>
    <property type="project" value="UniProtKB-SubCell"/>
</dbReference>
<dbReference type="Proteomes" id="UP000094112">
    <property type="component" value="Unassembled WGS sequence"/>
</dbReference>
<accession>A0A1E3P7S2</accession>
<evidence type="ECO:0000256" key="9">
    <source>
        <dbReference type="ARBA" id="ARBA00023326"/>
    </source>
</evidence>
<proteinExistence type="inferred from homology"/>
<dbReference type="GO" id="GO:0008061">
    <property type="term" value="F:chitin binding"/>
    <property type="evidence" value="ECO:0007669"/>
    <property type="project" value="InterPro"/>
</dbReference>
<dbReference type="PROSITE" id="PS01095">
    <property type="entry name" value="GH18_1"/>
    <property type="match status" value="1"/>
</dbReference>
<gene>
    <name evidence="13" type="ORF">WICANDRAFT_83515</name>
</gene>
<comment type="similarity">
    <text evidence="11">Belongs to the glycosyl hydrolase 18 family.</text>
</comment>
<dbReference type="InterPro" id="IPR001223">
    <property type="entry name" value="Glyco_hydro18_cat"/>
</dbReference>
<reference evidence="13 14" key="1">
    <citation type="journal article" date="2016" name="Proc. Natl. Acad. Sci. U.S.A.">
        <title>Comparative genomics of biotechnologically important yeasts.</title>
        <authorList>
            <person name="Riley R."/>
            <person name="Haridas S."/>
            <person name="Wolfe K.H."/>
            <person name="Lopes M.R."/>
            <person name="Hittinger C.T."/>
            <person name="Goeker M."/>
            <person name="Salamov A.A."/>
            <person name="Wisecaver J.H."/>
            <person name="Long T.M."/>
            <person name="Calvey C.H."/>
            <person name="Aerts A.L."/>
            <person name="Barry K.W."/>
            <person name="Choi C."/>
            <person name="Clum A."/>
            <person name="Coughlan A.Y."/>
            <person name="Deshpande S."/>
            <person name="Douglass A.P."/>
            <person name="Hanson S.J."/>
            <person name="Klenk H.-P."/>
            <person name="LaButti K.M."/>
            <person name="Lapidus A."/>
            <person name="Lindquist E.A."/>
            <person name="Lipzen A.M."/>
            <person name="Meier-Kolthoff J.P."/>
            <person name="Ohm R.A."/>
            <person name="Otillar R.P."/>
            <person name="Pangilinan J.L."/>
            <person name="Peng Y."/>
            <person name="Rokas A."/>
            <person name="Rosa C.A."/>
            <person name="Scheuner C."/>
            <person name="Sibirny A.A."/>
            <person name="Slot J.C."/>
            <person name="Stielow J.B."/>
            <person name="Sun H."/>
            <person name="Kurtzman C.P."/>
            <person name="Blackwell M."/>
            <person name="Grigoriev I.V."/>
            <person name="Jeffries T.W."/>
        </authorList>
    </citation>
    <scope>NUCLEOTIDE SEQUENCE [LARGE SCALE GENOMIC DNA]</scope>
    <source>
        <strain evidence="14">ATCC 58044 / CBS 1984 / NCYC 433 / NRRL Y-366-8</strain>
    </source>
</reference>
<evidence type="ECO:0000256" key="8">
    <source>
        <dbReference type="ARBA" id="ARBA00023295"/>
    </source>
</evidence>
<dbReference type="STRING" id="683960.A0A1E3P7S2"/>
<dbReference type="FunFam" id="3.20.20.80:FF:000075">
    <property type="entry name" value="Sporulation-specific chitinase"/>
    <property type="match status" value="1"/>
</dbReference>
<dbReference type="SUPFAM" id="SSF51445">
    <property type="entry name" value="(Trans)glycosidases"/>
    <property type="match status" value="1"/>
</dbReference>
<comment type="subcellular location">
    <subcellularLocation>
        <location evidence="2">Secreted</location>
    </subcellularLocation>
</comment>
<dbReference type="InterPro" id="IPR001579">
    <property type="entry name" value="Glyco_hydro_18_chit_AS"/>
</dbReference>
<evidence type="ECO:0000256" key="5">
    <source>
        <dbReference type="ARBA" id="ARBA00022801"/>
    </source>
</evidence>
<dbReference type="EC" id="3.2.1.14" evidence="3"/>
<name>A0A1E3P7S2_WICAA</name>
<evidence type="ECO:0000259" key="12">
    <source>
        <dbReference type="PROSITE" id="PS51910"/>
    </source>
</evidence>
<dbReference type="Pfam" id="PF00704">
    <property type="entry name" value="Glyco_hydro_18"/>
    <property type="match status" value="1"/>
</dbReference>